<gene>
    <name evidence="1" type="ORF">Aple_081320</name>
</gene>
<dbReference type="Proteomes" id="UP000377595">
    <property type="component" value="Unassembled WGS sequence"/>
</dbReference>
<accession>A0A5M3Y0G7</accession>
<evidence type="ECO:0000313" key="1">
    <source>
        <dbReference type="EMBL" id="GES25233.1"/>
    </source>
</evidence>
<reference evidence="1 2" key="1">
    <citation type="submission" date="2019-10" db="EMBL/GenBank/DDBJ databases">
        <title>Whole genome shotgun sequence of Acrocarpospora pleiomorpha NBRC 16267.</title>
        <authorList>
            <person name="Ichikawa N."/>
            <person name="Kimura A."/>
            <person name="Kitahashi Y."/>
            <person name="Komaki H."/>
            <person name="Oguchi A."/>
        </authorList>
    </citation>
    <scope>NUCLEOTIDE SEQUENCE [LARGE SCALE GENOMIC DNA]</scope>
    <source>
        <strain evidence="1 2">NBRC 16267</strain>
    </source>
</reference>
<keyword evidence="2" id="KW-1185">Reference proteome</keyword>
<dbReference type="AlphaFoldDB" id="A0A5M3Y0G7"/>
<proteinExistence type="predicted"/>
<dbReference type="EMBL" id="BLAF01000064">
    <property type="protein sequence ID" value="GES25233.1"/>
    <property type="molecule type" value="Genomic_DNA"/>
</dbReference>
<organism evidence="1 2">
    <name type="scientific">Acrocarpospora pleiomorpha</name>
    <dbReference type="NCBI Taxonomy" id="90975"/>
    <lineage>
        <taxon>Bacteria</taxon>
        <taxon>Bacillati</taxon>
        <taxon>Actinomycetota</taxon>
        <taxon>Actinomycetes</taxon>
        <taxon>Streptosporangiales</taxon>
        <taxon>Streptosporangiaceae</taxon>
        <taxon>Acrocarpospora</taxon>
    </lineage>
</organism>
<evidence type="ECO:0000313" key="2">
    <source>
        <dbReference type="Proteomes" id="UP000377595"/>
    </source>
</evidence>
<sequence>MTTTILAAIGGATLILHTATRLPAALTDLVRACLPLLTAISDLRAALPRRRRPPRGRRR</sequence>
<name>A0A5M3Y0G7_9ACTN</name>
<comment type="caution">
    <text evidence="1">The sequence shown here is derived from an EMBL/GenBank/DDBJ whole genome shotgun (WGS) entry which is preliminary data.</text>
</comment>
<dbReference type="RefSeq" id="WP_170321911.1">
    <property type="nucleotide sequence ID" value="NZ_BAAAHM010000027.1"/>
</dbReference>
<protein>
    <submittedName>
        <fullName evidence="1">Uncharacterized protein</fullName>
    </submittedName>
</protein>